<dbReference type="Pfam" id="PF14226">
    <property type="entry name" value="DIOX_N"/>
    <property type="match status" value="1"/>
</dbReference>
<dbReference type="AlphaFoldDB" id="A0A381Q3V2"/>
<evidence type="ECO:0000259" key="1">
    <source>
        <dbReference type="PROSITE" id="PS51471"/>
    </source>
</evidence>
<dbReference type="InterPro" id="IPR050231">
    <property type="entry name" value="Iron_ascorbate_oxido_reductase"/>
</dbReference>
<accession>A0A381Q3V2</accession>
<dbReference type="InterPro" id="IPR027443">
    <property type="entry name" value="IPNS-like_sf"/>
</dbReference>
<gene>
    <name evidence="2" type="ORF">METZ01_LOCUS26856</name>
</gene>
<dbReference type="PANTHER" id="PTHR47990">
    <property type="entry name" value="2-OXOGLUTARATE (2OG) AND FE(II)-DEPENDENT OXYGENASE SUPERFAMILY PROTEIN-RELATED"/>
    <property type="match status" value="1"/>
</dbReference>
<evidence type="ECO:0000313" key="2">
    <source>
        <dbReference type="EMBL" id="SUZ74002.1"/>
    </source>
</evidence>
<dbReference type="Gene3D" id="2.60.120.330">
    <property type="entry name" value="B-lactam Antibiotic, Isopenicillin N Synthase, Chain"/>
    <property type="match status" value="1"/>
</dbReference>
<reference evidence="2" key="1">
    <citation type="submission" date="2018-05" db="EMBL/GenBank/DDBJ databases">
        <authorList>
            <person name="Lanie J.A."/>
            <person name="Ng W.-L."/>
            <person name="Kazmierczak K.M."/>
            <person name="Andrzejewski T.M."/>
            <person name="Davidsen T.M."/>
            <person name="Wayne K.J."/>
            <person name="Tettelin H."/>
            <person name="Glass J.I."/>
            <person name="Rusch D."/>
            <person name="Podicherti R."/>
            <person name="Tsui H.-C.T."/>
            <person name="Winkler M.E."/>
        </authorList>
    </citation>
    <scope>NUCLEOTIDE SEQUENCE</scope>
</reference>
<dbReference type="EMBL" id="UINC01001196">
    <property type="protein sequence ID" value="SUZ74002.1"/>
    <property type="molecule type" value="Genomic_DNA"/>
</dbReference>
<protein>
    <recommendedName>
        <fullName evidence="1">Fe2OG dioxygenase domain-containing protein</fullName>
    </recommendedName>
</protein>
<name>A0A381Q3V2_9ZZZZ</name>
<sequence>MGSFDRIPIIDIGEINQIDGPGIESIVRQIQKAYGTAGFAYIVNHGVDPFLIKQLFQKSIEFHSLSYEEKIKIELNELHRGFIPINTSTDKNSKLAVVTKPNQSESFIMMREADSDDPAVKSGDYLAGPNQWPEEFPGFQETLTNYFDVLTHLCHKICRAIALALGADLKTFAAEFNPPTTFLRLIKYPPILQNESSNLYGSAPHTDFGCITILAQDETGGLQVKNTDGQWIDAPFIKDSFVMNIGDMLHRWSNGLLISTPHRVINSTGQERFSCPFFFEPNVNVKVSPLPSCVTHRRPKQFDSIIYGEFLRTELQTGYDRHAVNN</sequence>
<dbReference type="InterPro" id="IPR026992">
    <property type="entry name" value="DIOX_N"/>
</dbReference>
<dbReference type="SUPFAM" id="SSF51197">
    <property type="entry name" value="Clavaminate synthase-like"/>
    <property type="match status" value="1"/>
</dbReference>
<dbReference type="PRINTS" id="PR00682">
    <property type="entry name" value="IPNSYNTHASE"/>
</dbReference>
<feature type="domain" description="Fe2OG dioxygenase" evidence="1">
    <location>
        <begin position="179"/>
        <end position="281"/>
    </location>
</feature>
<proteinExistence type="predicted"/>
<dbReference type="InterPro" id="IPR005123">
    <property type="entry name" value="Oxoglu/Fe-dep_dioxygenase_dom"/>
</dbReference>
<dbReference type="Pfam" id="PF03171">
    <property type="entry name" value="2OG-FeII_Oxy"/>
    <property type="match status" value="1"/>
</dbReference>
<dbReference type="PROSITE" id="PS51471">
    <property type="entry name" value="FE2OG_OXY"/>
    <property type="match status" value="1"/>
</dbReference>
<organism evidence="2">
    <name type="scientific">marine metagenome</name>
    <dbReference type="NCBI Taxonomy" id="408172"/>
    <lineage>
        <taxon>unclassified sequences</taxon>
        <taxon>metagenomes</taxon>
        <taxon>ecological metagenomes</taxon>
    </lineage>
</organism>
<dbReference type="InterPro" id="IPR044861">
    <property type="entry name" value="IPNS-like_FE2OG_OXY"/>
</dbReference>